<keyword evidence="5" id="KW-0418">Kinase</keyword>
<evidence type="ECO:0000256" key="7">
    <source>
        <dbReference type="SAM" id="MobiDB-lite"/>
    </source>
</evidence>
<dbReference type="InterPro" id="IPR008271">
    <property type="entry name" value="Ser/Thr_kinase_AS"/>
</dbReference>
<dbReference type="InterPro" id="IPR000719">
    <property type="entry name" value="Prot_kinase_dom"/>
</dbReference>
<protein>
    <recommendedName>
        <fullName evidence="8">Protein kinase domain-containing protein</fullName>
    </recommendedName>
</protein>
<dbReference type="PROSITE" id="PS50011">
    <property type="entry name" value="PROTEIN_KINASE_DOM"/>
    <property type="match status" value="1"/>
</dbReference>
<dbReference type="PANTHER" id="PTHR24056:SF546">
    <property type="entry name" value="CYCLIN-DEPENDENT KINASE 12"/>
    <property type="match status" value="1"/>
</dbReference>
<feature type="domain" description="Protein kinase" evidence="8">
    <location>
        <begin position="24"/>
        <end position="317"/>
    </location>
</feature>
<reference evidence="9 10" key="1">
    <citation type="submission" date="2024-04" db="EMBL/GenBank/DDBJ databases">
        <title>Tritrichomonas musculus Genome.</title>
        <authorList>
            <person name="Alves-Ferreira E."/>
            <person name="Grigg M."/>
            <person name="Lorenzi H."/>
            <person name="Galac M."/>
        </authorList>
    </citation>
    <scope>NUCLEOTIDE SEQUENCE [LARGE SCALE GENOMIC DNA]</scope>
    <source>
        <strain evidence="9 10">EAF2021</strain>
    </source>
</reference>
<evidence type="ECO:0000256" key="2">
    <source>
        <dbReference type="ARBA" id="ARBA00022527"/>
    </source>
</evidence>
<evidence type="ECO:0000259" key="8">
    <source>
        <dbReference type="PROSITE" id="PS50011"/>
    </source>
</evidence>
<keyword evidence="6" id="KW-0067">ATP-binding</keyword>
<gene>
    <name evidence="9" type="ORF">M9Y10_043232</name>
</gene>
<evidence type="ECO:0000313" key="10">
    <source>
        <dbReference type="Proteomes" id="UP001470230"/>
    </source>
</evidence>
<dbReference type="Pfam" id="PF00069">
    <property type="entry name" value="Pkinase"/>
    <property type="match status" value="1"/>
</dbReference>
<evidence type="ECO:0000256" key="6">
    <source>
        <dbReference type="ARBA" id="ARBA00022840"/>
    </source>
</evidence>
<comment type="caution">
    <text evidence="9">The sequence shown here is derived from an EMBL/GenBank/DDBJ whole genome shotgun (WGS) entry which is preliminary data.</text>
</comment>
<dbReference type="SUPFAM" id="SSF56112">
    <property type="entry name" value="Protein kinase-like (PK-like)"/>
    <property type="match status" value="1"/>
</dbReference>
<dbReference type="Gene3D" id="1.10.510.10">
    <property type="entry name" value="Transferase(Phosphotransferase) domain 1"/>
    <property type="match status" value="1"/>
</dbReference>
<dbReference type="Gene3D" id="3.30.200.20">
    <property type="entry name" value="Phosphorylase Kinase, domain 1"/>
    <property type="match status" value="1"/>
</dbReference>
<dbReference type="InterPro" id="IPR011009">
    <property type="entry name" value="Kinase-like_dom_sf"/>
</dbReference>
<evidence type="ECO:0000256" key="1">
    <source>
        <dbReference type="ARBA" id="ARBA00006485"/>
    </source>
</evidence>
<dbReference type="Proteomes" id="UP001470230">
    <property type="component" value="Unassembled WGS sequence"/>
</dbReference>
<accession>A0ABR2JZJ7</accession>
<evidence type="ECO:0000256" key="5">
    <source>
        <dbReference type="ARBA" id="ARBA00022777"/>
    </source>
</evidence>
<feature type="region of interest" description="Disordered" evidence="7">
    <location>
        <begin position="343"/>
        <end position="367"/>
    </location>
</feature>
<dbReference type="InterPro" id="IPR050108">
    <property type="entry name" value="CDK"/>
</dbReference>
<proteinExistence type="inferred from homology"/>
<dbReference type="SMART" id="SM00220">
    <property type="entry name" value="S_TKc"/>
    <property type="match status" value="1"/>
</dbReference>
<keyword evidence="3" id="KW-0808">Transferase</keyword>
<evidence type="ECO:0000256" key="4">
    <source>
        <dbReference type="ARBA" id="ARBA00022741"/>
    </source>
</evidence>
<dbReference type="PROSITE" id="PS00108">
    <property type="entry name" value="PROTEIN_KINASE_ST"/>
    <property type="match status" value="1"/>
</dbReference>
<comment type="similarity">
    <text evidence="1">Belongs to the protein kinase superfamily. CMGC Ser/Thr protein kinase family. CDC2/CDKX subfamily.</text>
</comment>
<keyword evidence="10" id="KW-1185">Reference proteome</keyword>
<name>A0ABR2JZJ7_9EUKA</name>
<organism evidence="9 10">
    <name type="scientific">Tritrichomonas musculus</name>
    <dbReference type="NCBI Taxonomy" id="1915356"/>
    <lineage>
        <taxon>Eukaryota</taxon>
        <taxon>Metamonada</taxon>
        <taxon>Parabasalia</taxon>
        <taxon>Tritrichomonadida</taxon>
        <taxon>Tritrichomonadidae</taxon>
        <taxon>Tritrichomonas</taxon>
    </lineage>
</organism>
<evidence type="ECO:0000256" key="3">
    <source>
        <dbReference type="ARBA" id="ARBA00022679"/>
    </source>
</evidence>
<evidence type="ECO:0000313" key="9">
    <source>
        <dbReference type="EMBL" id="KAK8884127.1"/>
    </source>
</evidence>
<dbReference type="EMBL" id="JAPFFF010000008">
    <property type="protein sequence ID" value="KAK8884127.1"/>
    <property type="molecule type" value="Genomic_DNA"/>
</dbReference>
<dbReference type="PANTHER" id="PTHR24056">
    <property type="entry name" value="CELL DIVISION PROTEIN KINASE"/>
    <property type="match status" value="1"/>
</dbReference>
<sequence length="367" mass="42194">MKSADGKIPDKADQQNTKNITDNYSMIENIGGGTCGDVIKGMNIVTGEIVAMKKIKILDVNQGFPMNAMREIRILRSISHENIIKLHSVETSQDRYVYLIFDYCDYDLQGLLSQTPLSFQQTKCYFRQLLLALDVCAKKKLIHRDLKPANILLTPQNVVKLCDFGLAKEMNNDKNRPQTNQVITIWYRPPELLLGADHYGTEIDIWSSGCILYEMITRKILFRSNFDNELDEITAIFSVHGIPTIDEWSNWRSLPNAEIFMKNKSLSESGPKISFKEFLEKTIPKEYEDATDLLLKLLAYDPNKRISVTEALNHPFITKDFEQYLPTKIPEINLPSCHQNQLYEKTRSKKSKKDLSSLRPKKVTPRP</sequence>
<keyword evidence="2" id="KW-0723">Serine/threonine-protein kinase</keyword>
<keyword evidence="4" id="KW-0547">Nucleotide-binding</keyword>